<evidence type="ECO:0000313" key="2">
    <source>
        <dbReference type="Proteomes" id="UP001302806"/>
    </source>
</evidence>
<gene>
    <name evidence="1" type="ORF">RHP51_04845</name>
</gene>
<proteinExistence type="predicted"/>
<accession>A0ABY9XWA0</accession>
<dbReference type="EMBL" id="CP134537">
    <property type="protein sequence ID" value="WNH10028.1"/>
    <property type="molecule type" value="Genomic_DNA"/>
</dbReference>
<reference evidence="1 2" key="1">
    <citation type="submission" date="2023-09" db="EMBL/GenBank/DDBJ databases">
        <title>Thalassobella suaedae gen. nov., sp. nov., a marine bacterium of the family Flavobacteriaceae isolated from a halophyte Suaeda japonica.</title>
        <authorList>
            <person name="Lee S.Y."/>
            <person name="Hwang C.Y."/>
        </authorList>
    </citation>
    <scope>NUCLEOTIDE SEQUENCE [LARGE SCALE GENOMIC DNA]</scope>
    <source>
        <strain evidence="1 2">HL-DH14</strain>
    </source>
</reference>
<name>A0ABY9XWA0_9FLAO</name>
<dbReference type="RefSeq" id="WP_415866377.1">
    <property type="nucleotide sequence ID" value="NZ_CP134537.1"/>
</dbReference>
<dbReference type="Proteomes" id="UP001302806">
    <property type="component" value="Chromosome"/>
</dbReference>
<protein>
    <submittedName>
        <fullName evidence="1">Uncharacterized protein</fullName>
    </submittedName>
</protein>
<evidence type="ECO:0000313" key="1">
    <source>
        <dbReference type="EMBL" id="WNH10028.1"/>
    </source>
</evidence>
<sequence>MRLKKVEKGINIIVVDRNVKPHKSKSITVYDTTVDDMVKAIEKMIEANAT</sequence>
<organism evidence="1 2">
    <name type="scientific">Thalassobellus suaedae</name>
    <dbReference type="NCBI Taxonomy" id="3074124"/>
    <lineage>
        <taxon>Bacteria</taxon>
        <taxon>Pseudomonadati</taxon>
        <taxon>Bacteroidota</taxon>
        <taxon>Flavobacteriia</taxon>
        <taxon>Flavobacteriales</taxon>
        <taxon>Flavobacteriaceae</taxon>
        <taxon>Thalassobellus</taxon>
    </lineage>
</organism>